<dbReference type="Ensembl" id="ENSXETT00000124490">
    <property type="protein sequence ID" value="ENSXETP00000108051"/>
    <property type="gene ID" value="ENSXETG00000049317"/>
</dbReference>
<proteinExistence type="predicted"/>
<reference evidence="3" key="1">
    <citation type="journal article" date="2010" name="Science">
        <title>The genome of the Western clawed frog Xenopus tropicalis.</title>
        <authorList>
            <person name="Hellsten U."/>
            <person name="Harland R.M."/>
            <person name="Gilchrist M.J."/>
            <person name="Hendrix D."/>
            <person name="Jurka J."/>
            <person name="Kapitonov V."/>
            <person name="Ovcharenko I."/>
            <person name="Putnam N.H."/>
            <person name="Shu S."/>
            <person name="Taher L."/>
            <person name="Blitz I.L."/>
            <person name="Blumberg B."/>
            <person name="Dichmann D.S."/>
            <person name="Dubchak I."/>
            <person name="Amaya E."/>
            <person name="Detter J.C."/>
            <person name="Fletcher R."/>
            <person name="Gerhard D.S."/>
            <person name="Goodstein D."/>
            <person name="Graves T."/>
            <person name="Grigoriev I.V."/>
            <person name="Grimwood J."/>
            <person name="Kawashima T."/>
            <person name="Lindquist E."/>
            <person name="Lucas S.M."/>
            <person name="Mead P.E."/>
            <person name="Mitros T."/>
            <person name="Ogino H."/>
            <person name="Ohta Y."/>
            <person name="Poliakov A.V."/>
            <person name="Pollet N."/>
            <person name="Robert J."/>
            <person name="Salamov A."/>
            <person name="Sater A.K."/>
            <person name="Schmutz J."/>
            <person name="Terry A."/>
            <person name="Vize P.D."/>
            <person name="Warren W.C."/>
            <person name="Wells D."/>
            <person name="Wills A."/>
            <person name="Wilson R.K."/>
            <person name="Zimmerman L.B."/>
            <person name="Zorn A.M."/>
            <person name="Grainger R."/>
            <person name="Grammer T."/>
            <person name="Khokha M.K."/>
            <person name="Richardson P.M."/>
            <person name="Rokhsar D.S."/>
        </authorList>
    </citation>
    <scope>NUCLEOTIDE SEQUENCE [LARGE SCALE GENOMIC DNA]</scope>
    <source>
        <strain evidence="3">Nigerian</strain>
    </source>
</reference>
<dbReference type="PANTHER" id="PTHR34394:SF2">
    <property type="entry name" value="CHROMOSOME 1 OPEN READING FRAME 198"/>
    <property type="match status" value="1"/>
</dbReference>
<feature type="compositionally biased region" description="Polar residues" evidence="1">
    <location>
        <begin position="148"/>
        <end position="163"/>
    </location>
</feature>
<feature type="region of interest" description="Disordered" evidence="1">
    <location>
        <begin position="137"/>
        <end position="235"/>
    </location>
</feature>
<evidence type="ECO:0000313" key="6">
    <source>
        <dbReference type="Xenbase" id="XB-GENE-985154"/>
    </source>
</evidence>
<gene>
    <name evidence="6" type="primary">c5h1orf198</name>
    <name evidence="3 5" type="synonym">c1orf198</name>
</gene>
<evidence type="ECO:0000259" key="2">
    <source>
        <dbReference type="Pfam" id="PF15797"/>
    </source>
</evidence>
<dbReference type="Proteomes" id="UP000008143">
    <property type="component" value="Chromosome 5"/>
</dbReference>
<dbReference type="GeneTree" id="ENSGT00390000018361"/>
<dbReference type="Xenbase" id="XB-GENE-985154">
    <property type="gene designation" value="c5h1orf198"/>
</dbReference>
<dbReference type="OMA" id="CQGVSCC"/>
<reference evidence="3" key="2">
    <citation type="submission" date="2021-03" db="UniProtKB">
        <authorList>
            <consortium name="Ensembl"/>
        </authorList>
    </citation>
    <scope>IDENTIFICATION</scope>
</reference>
<keyword evidence="4" id="KW-1185">Reference proteome</keyword>
<reference evidence="5" key="3">
    <citation type="submission" date="2025-04" db="UniProtKB">
        <authorList>
            <consortium name="RefSeq"/>
        </authorList>
    </citation>
    <scope>IDENTIFICATION</scope>
    <source>
        <strain evidence="5">Nigerian</strain>
        <tissue evidence="5">Liver and blood</tissue>
    </source>
</reference>
<evidence type="ECO:0000313" key="4">
    <source>
        <dbReference type="Proteomes" id="UP000008143"/>
    </source>
</evidence>
<dbReference type="AGR" id="Xenbase:XB-GENE-985154"/>
<feature type="domain" description="DUF4706" evidence="2">
    <location>
        <begin position="31"/>
        <end position="78"/>
    </location>
</feature>
<evidence type="ECO:0000256" key="1">
    <source>
        <dbReference type="SAM" id="MobiDB-lite"/>
    </source>
</evidence>
<evidence type="ECO:0000313" key="5">
    <source>
        <dbReference type="RefSeq" id="XP_002934507.2"/>
    </source>
</evidence>
<dbReference type="AlphaFoldDB" id="A0A803JJE7"/>
<protein>
    <submittedName>
        <fullName evidence="3">Chromosome 1 open reading frame 198</fullName>
    </submittedName>
    <submittedName>
        <fullName evidence="5">Uncharacterized protein C1orf198 homolog</fullName>
    </submittedName>
</protein>
<feature type="compositionally biased region" description="Polar residues" evidence="1">
    <location>
        <begin position="170"/>
        <end position="192"/>
    </location>
</feature>
<organism evidence="3">
    <name type="scientific">Xenopus tropicalis</name>
    <name type="common">Western clawed frog</name>
    <name type="synonym">Silurana tropicalis</name>
    <dbReference type="NCBI Taxonomy" id="8364"/>
    <lineage>
        <taxon>Eukaryota</taxon>
        <taxon>Metazoa</taxon>
        <taxon>Chordata</taxon>
        <taxon>Craniata</taxon>
        <taxon>Vertebrata</taxon>
        <taxon>Euteleostomi</taxon>
        <taxon>Amphibia</taxon>
        <taxon>Batrachia</taxon>
        <taxon>Anura</taxon>
        <taxon>Pipoidea</taxon>
        <taxon>Pipidae</taxon>
        <taxon>Xenopodinae</taxon>
        <taxon>Xenopus</taxon>
        <taxon>Silurana</taxon>
    </lineage>
</organism>
<dbReference type="CTD" id="138296149"/>
<sequence>MASMAAAIAAARTACTSGNMTLDEKERNRFAYFSSLNSMAKKIMQDKERMRLRYGPERERIVQPGERRVQPGERIVQPGERIVQPGERDSATGKSMADAQSRGALRRGAGGCQHCQGVSCCPILRTHPQHKLGHFMEEESEIDSSSSLYDQHTSSSPKQTETKQPLKPAEQNTQLTETPHGNQLAKSTGNSPTRKHEESAFRKINPKRFNNEGFQSDLPSTTPSQIKPLGEQDKPIPNYHRQDLFQKEGSEKPHVVTKQPKTTDHILTSFRLDLDETKPSQSPVSSVDSVLLKQPDNQVLSEAKMEPDIDDYFSIEPQLFSQTSTSNVILKTGFDFLDNW</sequence>
<dbReference type="RefSeq" id="XP_002934507.2">
    <property type="nucleotide sequence ID" value="XM_002934461.5"/>
</dbReference>
<accession>A0A803JJE7</accession>
<feature type="compositionally biased region" description="Polar residues" evidence="1">
    <location>
        <begin position="212"/>
        <end position="225"/>
    </location>
</feature>
<dbReference type="KEGG" id="xtr:100489350"/>
<feature type="region of interest" description="Disordered" evidence="1">
    <location>
        <begin position="82"/>
        <end position="102"/>
    </location>
</feature>
<dbReference type="InterPro" id="IPR031600">
    <property type="entry name" value="DUF4706"/>
</dbReference>
<dbReference type="GeneID" id="100489350"/>
<name>A0A803JJE7_XENTR</name>
<evidence type="ECO:0000313" key="3">
    <source>
        <dbReference type="Ensembl" id="ENSXETP00000108051"/>
    </source>
</evidence>
<dbReference type="Pfam" id="PF15797">
    <property type="entry name" value="DUF4706"/>
    <property type="match status" value="1"/>
</dbReference>
<dbReference type="PANTHER" id="PTHR34394">
    <property type="entry name" value="SIMILAR TO RIKEN CDNA 2310022B05"/>
    <property type="match status" value="1"/>
</dbReference>
<dbReference type="OrthoDB" id="5984457at2759"/>